<dbReference type="Proteomes" id="UP000001312">
    <property type="component" value="Unassembled WGS sequence"/>
</dbReference>
<dbReference type="RefSeq" id="XP_001587966.1">
    <property type="nucleotide sequence ID" value="XM_001587916.1"/>
</dbReference>
<organism evidence="1 2">
    <name type="scientific">Sclerotinia sclerotiorum (strain ATCC 18683 / 1980 / Ss-1)</name>
    <name type="common">White mold</name>
    <name type="synonym">Whetzelinia sclerotiorum</name>
    <dbReference type="NCBI Taxonomy" id="665079"/>
    <lineage>
        <taxon>Eukaryota</taxon>
        <taxon>Fungi</taxon>
        <taxon>Dikarya</taxon>
        <taxon>Ascomycota</taxon>
        <taxon>Pezizomycotina</taxon>
        <taxon>Leotiomycetes</taxon>
        <taxon>Helotiales</taxon>
        <taxon>Sclerotiniaceae</taxon>
        <taxon>Sclerotinia</taxon>
    </lineage>
</organism>
<sequence>MSSTYTFSASRDALGSSLHETLIFSSLSSLHFGYIAMTKLLHARSHHLETQHFRVFKFPRDE</sequence>
<name>A7F0T9_SCLS1</name>
<proteinExistence type="predicted"/>
<protein>
    <submittedName>
        <fullName evidence="1">Uncharacterized protein</fullName>
    </submittedName>
</protein>
<keyword evidence="2" id="KW-1185">Reference proteome</keyword>
<reference evidence="2" key="1">
    <citation type="journal article" date="2011" name="PLoS Genet.">
        <title>Genomic analysis of the necrotrophic fungal pathogens Sclerotinia sclerotiorum and Botrytis cinerea.</title>
        <authorList>
            <person name="Amselem J."/>
            <person name="Cuomo C.A."/>
            <person name="van Kan J.A."/>
            <person name="Viaud M."/>
            <person name="Benito E.P."/>
            <person name="Couloux A."/>
            <person name="Coutinho P.M."/>
            <person name="de Vries R.P."/>
            <person name="Dyer P.S."/>
            <person name="Fillinger S."/>
            <person name="Fournier E."/>
            <person name="Gout L."/>
            <person name="Hahn M."/>
            <person name="Kohn L."/>
            <person name="Lapalu N."/>
            <person name="Plummer K.M."/>
            <person name="Pradier J.M."/>
            <person name="Quevillon E."/>
            <person name="Sharon A."/>
            <person name="Simon A."/>
            <person name="ten Have A."/>
            <person name="Tudzynski B."/>
            <person name="Tudzynski P."/>
            <person name="Wincker P."/>
            <person name="Andrew M."/>
            <person name="Anthouard V."/>
            <person name="Beever R.E."/>
            <person name="Beffa R."/>
            <person name="Benoit I."/>
            <person name="Bouzid O."/>
            <person name="Brault B."/>
            <person name="Chen Z."/>
            <person name="Choquer M."/>
            <person name="Collemare J."/>
            <person name="Cotton P."/>
            <person name="Danchin E.G."/>
            <person name="Da Silva C."/>
            <person name="Gautier A."/>
            <person name="Giraud C."/>
            <person name="Giraud T."/>
            <person name="Gonzalez C."/>
            <person name="Grossetete S."/>
            <person name="Guldener U."/>
            <person name="Henrissat B."/>
            <person name="Howlett B.J."/>
            <person name="Kodira C."/>
            <person name="Kretschmer M."/>
            <person name="Lappartient A."/>
            <person name="Leroch M."/>
            <person name="Levis C."/>
            <person name="Mauceli E."/>
            <person name="Neuveglise C."/>
            <person name="Oeser B."/>
            <person name="Pearson M."/>
            <person name="Poulain J."/>
            <person name="Poussereau N."/>
            <person name="Quesneville H."/>
            <person name="Rascle C."/>
            <person name="Schumacher J."/>
            <person name="Segurens B."/>
            <person name="Sexton A."/>
            <person name="Silva E."/>
            <person name="Sirven C."/>
            <person name="Soanes D.M."/>
            <person name="Talbot N.J."/>
            <person name="Templeton M."/>
            <person name="Yandava C."/>
            <person name="Yarden O."/>
            <person name="Zeng Q."/>
            <person name="Rollins J.A."/>
            <person name="Lebrun M.H."/>
            <person name="Dickman M."/>
        </authorList>
    </citation>
    <scope>NUCLEOTIDE SEQUENCE [LARGE SCALE GENOMIC DNA]</scope>
    <source>
        <strain evidence="2">ATCC 18683 / 1980 / Ss-1</strain>
    </source>
</reference>
<dbReference type="InParanoid" id="A7F0T9"/>
<dbReference type="AlphaFoldDB" id="A7F0T9"/>
<accession>A7F0T9</accession>
<dbReference type="KEGG" id="ssl:SS1G_11208"/>
<dbReference type="HOGENOM" id="CLU_2905535_0_0_1"/>
<gene>
    <name evidence="1" type="ORF">SS1G_11208</name>
</gene>
<dbReference type="EMBL" id="CH476637">
    <property type="protein sequence ID" value="EDN95331.1"/>
    <property type="molecule type" value="Genomic_DNA"/>
</dbReference>
<evidence type="ECO:0000313" key="2">
    <source>
        <dbReference type="Proteomes" id="UP000001312"/>
    </source>
</evidence>
<evidence type="ECO:0000313" key="1">
    <source>
        <dbReference type="EMBL" id="EDN95331.1"/>
    </source>
</evidence>
<dbReference type="GeneID" id="5483880"/>